<gene>
    <name evidence="2" type="ORF">7S3_47</name>
</gene>
<protein>
    <submittedName>
        <fullName evidence="2">Putative HNH endonuclease</fullName>
    </submittedName>
</protein>
<evidence type="ECO:0000259" key="1">
    <source>
        <dbReference type="Pfam" id="PF13392"/>
    </source>
</evidence>
<keyword evidence="2" id="KW-0255">Endonuclease</keyword>
<dbReference type="Pfam" id="PF13392">
    <property type="entry name" value="HNH_3"/>
    <property type="match status" value="1"/>
</dbReference>
<dbReference type="EMBL" id="MF417887">
    <property type="protein sequence ID" value="ASN69225.1"/>
    <property type="molecule type" value="Genomic_DNA"/>
</dbReference>
<feature type="domain" description="HNH nuclease" evidence="1">
    <location>
        <begin position="52"/>
        <end position="94"/>
    </location>
</feature>
<accession>A0A2H4J2B1</accession>
<keyword evidence="2" id="KW-0378">Hydrolase</keyword>
<keyword evidence="2" id="KW-0540">Nuclease</keyword>
<reference evidence="2" key="1">
    <citation type="submission" date="2017-06" db="EMBL/GenBank/DDBJ databases">
        <title>Novel phages from South African skin metaviromes.</title>
        <authorList>
            <person name="van Zyl L.J."/>
            <person name="Abrahams Y."/>
            <person name="Stander E.A."/>
            <person name="Kirby B.M."/>
            <person name="Clavaud C."/>
            <person name="Farcet C."/>
            <person name="Breton L."/>
            <person name="Trindade M.I."/>
        </authorList>
    </citation>
    <scope>NUCLEOTIDE SEQUENCE</scope>
</reference>
<name>A0A2H4J2B1_9CAUD</name>
<sequence length="202" mass="22414">MGAKPAEQRFRERTSVGAVPKLRPDLGPCLIFQGADNGNGYKQFRFNGRNGYAHRYAWERAHGSIVDGLTVDHLCMVRACCNVDHLELVPGVENYLRGVAARTSCKSGHPYREHGIRKSDGRRVCDVCERTYSARSQAKRRRIANGLPDRRVKYDQGAFAALTSQVIAGELGVTEAASKLGCSPKYFDKRVRAVRGVIRPHG</sequence>
<proteinExistence type="predicted"/>
<organism evidence="2">
    <name type="scientific">uncultured Caudovirales phage</name>
    <dbReference type="NCBI Taxonomy" id="2100421"/>
    <lineage>
        <taxon>Viruses</taxon>
        <taxon>Duplodnaviria</taxon>
        <taxon>Heunggongvirae</taxon>
        <taxon>Uroviricota</taxon>
        <taxon>Caudoviricetes</taxon>
        <taxon>Peduoviridae</taxon>
        <taxon>Maltschvirus</taxon>
        <taxon>Maltschvirus maltsch</taxon>
    </lineage>
</organism>
<dbReference type="GO" id="GO:0004519">
    <property type="term" value="F:endonuclease activity"/>
    <property type="evidence" value="ECO:0007669"/>
    <property type="project" value="UniProtKB-KW"/>
</dbReference>
<dbReference type="InterPro" id="IPR044925">
    <property type="entry name" value="His-Me_finger_sf"/>
</dbReference>
<evidence type="ECO:0000313" key="2">
    <source>
        <dbReference type="EMBL" id="ASN69225.1"/>
    </source>
</evidence>
<dbReference type="InterPro" id="IPR003615">
    <property type="entry name" value="HNH_nuc"/>
</dbReference>
<dbReference type="SUPFAM" id="SSF54060">
    <property type="entry name" value="His-Me finger endonucleases"/>
    <property type="match status" value="1"/>
</dbReference>